<dbReference type="EMBL" id="CAXKWB010029435">
    <property type="protein sequence ID" value="CAL4135451.1"/>
    <property type="molecule type" value="Genomic_DNA"/>
</dbReference>
<dbReference type="AlphaFoldDB" id="A0AAV2RU84"/>
<feature type="compositionally biased region" description="Low complexity" evidence="1">
    <location>
        <begin position="20"/>
        <end position="33"/>
    </location>
</feature>
<evidence type="ECO:0000313" key="2">
    <source>
        <dbReference type="EMBL" id="CAL4135451.1"/>
    </source>
</evidence>
<feature type="compositionally biased region" description="Polar residues" evidence="1">
    <location>
        <begin position="463"/>
        <end position="474"/>
    </location>
</feature>
<keyword evidence="3" id="KW-1185">Reference proteome</keyword>
<evidence type="ECO:0000256" key="1">
    <source>
        <dbReference type="SAM" id="MobiDB-lite"/>
    </source>
</evidence>
<dbReference type="Proteomes" id="UP001497623">
    <property type="component" value="Unassembled WGS sequence"/>
</dbReference>
<feature type="compositionally biased region" description="Low complexity" evidence="1">
    <location>
        <begin position="424"/>
        <end position="433"/>
    </location>
</feature>
<feature type="compositionally biased region" description="Basic and acidic residues" evidence="1">
    <location>
        <begin position="477"/>
        <end position="491"/>
    </location>
</feature>
<feature type="compositionally biased region" description="Polar residues" evidence="1">
    <location>
        <begin position="367"/>
        <end position="377"/>
    </location>
</feature>
<feature type="compositionally biased region" description="Low complexity" evidence="1">
    <location>
        <begin position="357"/>
        <end position="366"/>
    </location>
</feature>
<feature type="region of interest" description="Disordered" evidence="1">
    <location>
        <begin position="249"/>
        <end position="518"/>
    </location>
</feature>
<feature type="compositionally biased region" description="Low complexity" evidence="1">
    <location>
        <begin position="1"/>
        <end position="11"/>
    </location>
</feature>
<feature type="non-terminal residue" evidence="2">
    <location>
        <position position="518"/>
    </location>
</feature>
<gene>
    <name evidence="2" type="ORF">MNOR_LOCUS27655</name>
</gene>
<comment type="caution">
    <text evidence="2">The sequence shown here is derived from an EMBL/GenBank/DDBJ whole genome shotgun (WGS) entry which is preliminary data.</text>
</comment>
<organism evidence="2 3">
    <name type="scientific">Meganyctiphanes norvegica</name>
    <name type="common">Northern krill</name>
    <name type="synonym">Thysanopoda norvegica</name>
    <dbReference type="NCBI Taxonomy" id="48144"/>
    <lineage>
        <taxon>Eukaryota</taxon>
        <taxon>Metazoa</taxon>
        <taxon>Ecdysozoa</taxon>
        <taxon>Arthropoda</taxon>
        <taxon>Crustacea</taxon>
        <taxon>Multicrustacea</taxon>
        <taxon>Malacostraca</taxon>
        <taxon>Eumalacostraca</taxon>
        <taxon>Eucarida</taxon>
        <taxon>Euphausiacea</taxon>
        <taxon>Euphausiidae</taxon>
        <taxon>Meganyctiphanes</taxon>
    </lineage>
</organism>
<feature type="compositionally biased region" description="Low complexity" evidence="1">
    <location>
        <begin position="320"/>
        <end position="350"/>
    </location>
</feature>
<protein>
    <submittedName>
        <fullName evidence="2">Uncharacterized protein</fullName>
    </submittedName>
</protein>
<feature type="compositionally biased region" description="Pro residues" evidence="1">
    <location>
        <begin position="413"/>
        <end position="423"/>
    </location>
</feature>
<evidence type="ECO:0000313" key="3">
    <source>
        <dbReference type="Proteomes" id="UP001497623"/>
    </source>
</evidence>
<sequence>SESSSGRGSHSGSHHDSPATIRRTVSRSTSLRRNTAPTRSTSAHRECHRRTHSHSAVSTRKDPGGRGGSTGLMHQTPSYHVELCNTLYGGELRTPDTPSLMTQSMDPNILAQLAGSVPKVPSSDPIMYLSLGAEQMAHSLGLESTQSCDGITYIQSGEISMPNHHLDSHISQQQGAGPKSMSNMAQSMGQEELKRALGICGDPMSQSLGPEQLARTLGAPIADSKIKNSSLTNGEVEEWPERMIHLTTHHNHPRPTTLFAQESDNMPLDDVGPPDGSSQLCGSSKFVPAPESIMSPEFQNGLMSRPTAPHSAPPHMAPNQRGQQQQQQQQYQQHQPSGTVPVSRSNSVSRRPPPSIRPASAPHSSPKTTNRTSQGRPRTSPMKSPVPNDVSRGSPPRTHRSSNHSNGSQTAPPTLPRPKPSPRPTQRSTRSTSVDPQGFTSRRSKVPSPSACYSDAESDNTDSEVSVSKLQTIKSIAAERKQTERRGREMVHSGNTYNPDKYKGGGGGGDPSRSSGGT</sequence>
<feature type="region of interest" description="Disordered" evidence="1">
    <location>
        <begin position="1"/>
        <end position="75"/>
    </location>
</feature>
<feature type="compositionally biased region" description="Gly residues" evidence="1">
    <location>
        <begin position="504"/>
        <end position="518"/>
    </location>
</feature>
<proteinExistence type="predicted"/>
<accession>A0AAV2RU84</accession>
<reference evidence="2 3" key="1">
    <citation type="submission" date="2024-05" db="EMBL/GenBank/DDBJ databases">
        <authorList>
            <person name="Wallberg A."/>
        </authorList>
    </citation>
    <scope>NUCLEOTIDE SEQUENCE [LARGE SCALE GENOMIC DNA]</scope>
</reference>
<name>A0AAV2RU84_MEGNR</name>
<feature type="non-terminal residue" evidence="2">
    <location>
        <position position="1"/>
    </location>
</feature>